<accession>A0A3G8ZN79</accession>
<keyword evidence="1" id="KW-0472">Membrane</keyword>
<dbReference type="AlphaFoldDB" id="A0A3G8ZN79"/>
<dbReference type="KEGG" id="nak:EH165_09005"/>
<feature type="transmembrane region" description="Helical" evidence="1">
    <location>
        <begin position="63"/>
        <end position="87"/>
    </location>
</feature>
<dbReference type="Proteomes" id="UP000268084">
    <property type="component" value="Chromosome"/>
</dbReference>
<gene>
    <name evidence="2" type="ORF">EH165_09005</name>
</gene>
<dbReference type="RefSeq" id="WP_124799164.1">
    <property type="nucleotide sequence ID" value="NZ_CP034170.1"/>
</dbReference>
<protein>
    <submittedName>
        <fullName evidence="2">RDD family protein</fullName>
    </submittedName>
</protein>
<evidence type="ECO:0000256" key="1">
    <source>
        <dbReference type="SAM" id="Phobius"/>
    </source>
</evidence>
<evidence type="ECO:0000313" key="3">
    <source>
        <dbReference type="Proteomes" id="UP000268084"/>
    </source>
</evidence>
<keyword evidence="3" id="KW-1185">Reference proteome</keyword>
<dbReference type="EMBL" id="CP034170">
    <property type="protein sequence ID" value="AZI58255.1"/>
    <property type="molecule type" value="Genomic_DNA"/>
</dbReference>
<keyword evidence="1" id="KW-0812">Transmembrane</keyword>
<proteinExistence type="predicted"/>
<dbReference type="OrthoDB" id="5187110at2"/>
<reference evidence="2 3" key="1">
    <citation type="submission" date="2018-11" db="EMBL/GenBank/DDBJ databases">
        <authorList>
            <person name="Da X."/>
        </authorList>
    </citation>
    <scope>NUCLEOTIDE SEQUENCE [LARGE SCALE GENOMIC DNA]</scope>
    <source>
        <strain evidence="2 3">S14-144</strain>
    </source>
</reference>
<evidence type="ECO:0000313" key="2">
    <source>
        <dbReference type="EMBL" id="AZI58255.1"/>
    </source>
</evidence>
<feature type="transmembrane region" description="Helical" evidence="1">
    <location>
        <begin position="34"/>
        <end position="51"/>
    </location>
</feature>
<sequence length="141" mass="14712">MSVVADSGGPQWPGISFGAPAEGAGAVASLGQRVGGFLVDIAIAAGVSWLFTAPEAPKNWSLLAWGVVTIVCVGVIGQTPGHFVFGIRVATFGRPGQRFLIGLWAVPRTILVGLVVPALLRDRDGRSLLDKLCHTVVVKTR</sequence>
<organism evidence="2 3">
    <name type="scientific">Nakamurella antarctica</name>
    <dbReference type="NCBI Taxonomy" id="1902245"/>
    <lineage>
        <taxon>Bacteria</taxon>
        <taxon>Bacillati</taxon>
        <taxon>Actinomycetota</taxon>
        <taxon>Actinomycetes</taxon>
        <taxon>Nakamurellales</taxon>
        <taxon>Nakamurellaceae</taxon>
        <taxon>Nakamurella</taxon>
    </lineage>
</organism>
<keyword evidence="1" id="KW-1133">Transmembrane helix</keyword>
<name>A0A3G8ZN79_9ACTN</name>
<reference evidence="2 3" key="2">
    <citation type="submission" date="2018-12" db="EMBL/GenBank/DDBJ databases">
        <title>Nakamurella antarcticus sp. nov., isolated from Antarctica South Shetland Islands soil.</title>
        <authorList>
            <person name="Peng F."/>
        </authorList>
    </citation>
    <scope>NUCLEOTIDE SEQUENCE [LARGE SCALE GENOMIC DNA]</scope>
    <source>
        <strain evidence="2 3">S14-144</strain>
    </source>
</reference>
<feature type="transmembrane region" description="Helical" evidence="1">
    <location>
        <begin position="99"/>
        <end position="120"/>
    </location>
</feature>